<dbReference type="RefSeq" id="WP_093782960.1">
    <property type="nucleotide sequence ID" value="NZ_FNIE01000002.1"/>
</dbReference>
<name>A0A1G9XSU1_9ACTN</name>
<dbReference type="EMBL" id="FNIE01000002">
    <property type="protein sequence ID" value="SDM99476.1"/>
    <property type="molecule type" value="Genomic_DNA"/>
</dbReference>
<sequence>MPETAWHASLADSVRALGAAADELRTAHQHAQLTARTTDPARIIPLPGTLTVPGAAEPVRPHEDALWQLSDLYMVLEHHTRELYENAALGYAVGTARAVRAVLSSQRPRHVELTRERNGAYVLDLDDLPNLAQSLTVQAGARDLARLRTELLACWHAQDSEGNEETADEPGGQPSALADAAHAYGTCAERALHHLIRFADARGFLHAV</sequence>
<evidence type="ECO:0000313" key="2">
    <source>
        <dbReference type="Proteomes" id="UP000199341"/>
    </source>
</evidence>
<dbReference type="AlphaFoldDB" id="A0A1G9XSU1"/>
<accession>A0A1G9XSU1</accession>
<organism evidence="1 2">
    <name type="scientific">Actinacidiphila guanduensis</name>
    <dbReference type="NCBI Taxonomy" id="310781"/>
    <lineage>
        <taxon>Bacteria</taxon>
        <taxon>Bacillati</taxon>
        <taxon>Actinomycetota</taxon>
        <taxon>Actinomycetes</taxon>
        <taxon>Kitasatosporales</taxon>
        <taxon>Streptomycetaceae</taxon>
        <taxon>Actinacidiphila</taxon>
    </lineage>
</organism>
<dbReference type="STRING" id="310781.SAMN05216259_102253"/>
<reference evidence="1 2" key="1">
    <citation type="submission" date="2016-10" db="EMBL/GenBank/DDBJ databases">
        <authorList>
            <person name="de Groot N.N."/>
        </authorList>
    </citation>
    <scope>NUCLEOTIDE SEQUENCE [LARGE SCALE GENOMIC DNA]</scope>
    <source>
        <strain evidence="1 2">CGMCC 4.2022</strain>
    </source>
</reference>
<proteinExistence type="predicted"/>
<dbReference type="OrthoDB" id="4175099at2"/>
<protein>
    <submittedName>
        <fullName evidence="1">Uncharacterized protein</fullName>
    </submittedName>
</protein>
<gene>
    <name evidence="1" type="ORF">SAMN05216259_102253</name>
</gene>
<evidence type="ECO:0000313" key="1">
    <source>
        <dbReference type="EMBL" id="SDM99476.1"/>
    </source>
</evidence>
<dbReference type="Proteomes" id="UP000199341">
    <property type="component" value="Unassembled WGS sequence"/>
</dbReference>
<keyword evidence="2" id="KW-1185">Reference proteome</keyword>